<protein>
    <submittedName>
        <fullName evidence="2">PIG-L deacetylase family protein</fullName>
        <ecNumber evidence="2">3.5.1.-</ecNumber>
    </submittedName>
</protein>
<dbReference type="EMBL" id="JBHLTC010000041">
    <property type="protein sequence ID" value="MFC0629153.1"/>
    <property type="molecule type" value="Genomic_DNA"/>
</dbReference>
<dbReference type="PANTHER" id="PTHR12993">
    <property type="entry name" value="N-ACETYLGLUCOSAMINYL-PHOSPHATIDYLINOSITOL DE-N-ACETYLASE-RELATED"/>
    <property type="match status" value="1"/>
</dbReference>
<sequence>MRYVCVFAHQDDEMRCLGTLLRLHEAGHEIAFVAVTNGDKGLPYAPDEDATAVRDKEMRTVAQAFDAEYLCLGREDGYTYDDPELRRDLLAAIRTTRADVLLTHWTTDYNADHVVTAKAVTDAALFANLASFETTPAPLPAVPRIWYVAPGPGYGFEATHFVELGPAHADRKAELIRYHRSQMDVMRQLSGTDYADQLADLDRVTGNRLMAGPTEAFRPCLAERRIPWPSDLPGRL</sequence>
<accession>A0ABV6QWY2</accession>
<evidence type="ECO:0000313" key="3">
    <source>
        <dbReference type="Proteomes" id="UP001589890"/>
    </source>
</evidence>
<name>A0ABV6QWY2_9ACTN</name>
<comment type="caution">
    <text evidence="2">The sequence shown here is derived from an EMBL/GenBank/DDBJ whole genome shotgun (WGS) entry which is preliminary data.</text>
</comment>
<dbReference type="Proteomes" id="UP001589890">
    <property type="component" value="Unassembled WGS sequence"/>
</dbReference>
<dbReference type="RefSeq" id="WP_380056723.1">
    <property type="nucleotide sequence ID" value="NZ_JBHLTC010000041.1"/>
</dbReference>
<proteinExistence type="predicted"/>
<dbReference type="GO" id="GO:0016787">
    <property type="term" value="F:hydrolase activity"/>
    <property type="evidence" value="ECO:0007669"/>
    <property type="project" value="UniProtKB-KW"/>
</dbReference>
<gene>
    <name evidence="2" type="ORF">ACFFGN_34125</name>
</gene>
<keyword evidence="3" id="KW-1185">Reference proteome</keyword>
<dbReference type="Gene3D" id="3.40.50.10320">
    <property type="entry name" value="LmbE-like"/>
    <property type="match status" value="1"/>
</dbReference>
<dbReference type="Pfam" id="PF02585">
    <property type="entry name" value="PIG-L"/>
    <property type="match status" value="1"/>
</dbReference>
<dbReference type="EC" id="3.5.1.-" evidence="2"/>
<organism evidence="2 3">
    <name type="scientific">Kribbella deserti</name>
    <dbReference type="NCBI Taxonomy" id="1926257"/>
    <lineage>
        <taxon>Bacteria</taxon>
        <taxon>Bacillati</taxon>
        <taxon>Actinomycetota</taxon>
        <taxon>Actinomycetes</taxon>
        <taxon>Propionibacteriales</taxon>
        <taxon>Kribbellaceae</taxon>
        <taxon>Kribbella</taxon>
    </lineage>
</organism>
<evidence type="ECO:0000313" key="2">
    <source>
        <dbReference type="EMBL" id="MFC0629153.1"/>
    </source>
</evidence>
<evidence type="ECO:0000256" key="1">
    <source>
        <dbReference type="ARBA" id="ARBA00022833"/>
    </source>
</evidence>
<dbReference type="InterPro" id="IPR003737">
    <property type="entry name" value="GlcNAc_PI_deacetylase-related"/>
</dbReference>
<reference evidence="2 3" key="1">
    <citation type="submission" date="2024-09" db="EMBL/GenBank/DDBJ databases">
        <authorList>
            <person name="Sun Q."/>
            <person name="Mori K."/>
        </authorList>
    </citation>
    <scope>NUCLEOTIDE SEQUENCE [LARGE SCALE GENOMIC DNA]</scope>
    <source>
        <strain evidence="2 3">CGMCC 1.15906</strain>
    </source>
</reference>
<dbReference type="PANTHER" id="PTHR12993:SF11">
    <property type="entry name" value="N-ACETYLGLUCOSAMINYL-PHOSPHATIDYLINOSITOL DE-N-ACETYLASE"/>
    <property type="match status" value="1"/>
</dbReference>
<keyword evidence="1" id="KW-0862">Zinc</keyword>
<dbReference type="InterPro" id="IPR024078">
    <property type="entry name" value="LmbE-like_dom_sf"/>
</dbReference>
<keyword evidence="2" id="KW-0378">Hydrolase</keyword>
<dbReference type="SUPFAM" id="SSF102588">
    <property type="entry name" value="LmbE-like"/>
    <property type="match status" value="1"/>
</dbReference>